<evidence type="ECO:0000256" key="4">
    <source>
        <dbReference type="ARBA" id="ARBA00009935"/>
    </source>
</evidence>
<dbReference type="PANTHER" id="PTHR21091">
    <property type="entry name" value="METHYLTETRAHYDROFOLATE:HOMOCYSTEINE METHYLTRANSFERASE RELATED"/>
    <property type="match status" value="1"/>
</dbReference>
<evidence type="ECO:0000256" key="2">
    <source>
        <dbReference type="ARBA" id="ARBA00004496"/>
    </source>
</evidence>
<dbReference type="HAMAP" id="MF_00218">
    <property type="entry name" value="URO_D"/>
    <property type="match status" value="1"/>
</dbReference>
<evidence type="ECO:0000256" key="13">
    <source>
        <dbReference type="RuleBase" id="RU000554"/>
    </source>
</evidence>
<dbReference type="AlphaFoldDB" id="A4VH18"/>
<dbReference type="Proteomes" id="UP000000233">
    <property type="component" value="Chromosome"/>
</dbReference>
<evidence type="ECO:0000256" key="6">
    <source>
        <dbReference type="ARBA" id="ARBA00012288"/>
    </source>
</evidence>
<feature type="domain" description="Uroporphyrinogen decarboxylase (URO-D)" evidence="15">
    <location>
        <begin position="35"/>
        <end position="44"/>
    </location>
</feature>
<feature type="binding site" evidence="12">
    <location>
        <position position="222"/>
    </location>
    <ligand>
        <name>substrate</name>
    </ligand>
</feature>
<feature type="binding site" evidence="12">
    <location>
        <begin position="40"/>
        <end position="44"/>
    </location>
    <ligand>
        <name>substrate</name>
    </ligand>
</feature>
<name>A4VH18_STUS1</name>
<evidence type="ECO:0000259" key="15">
    <source>
        <dbReference type="PROSITE" id="PS00906"/>
    </source>
</evidence>
<feature type="site" description="Transition state stabilizer" evidence="12">
    <location>
        <position position="90"/>
    </location>
</feature>
<keyword evidence="10 12" id="KW-0456">Lyase</keyword>
<evidence type="ECO:0000256" key="12">
    <source>
        <dbReference type="HAMAP-Rule" id="MF_00218"/>
    </source>
</evidence>
<dbReference type="FunFam" id="3.20.20.210:FF:000001">
    <property type="entry name" value="Uroporphyrinogen decarboxylase"/>
    <property type="match status" value="1"/>
</dbReference>
<feature type="binding site" evidence="12">
    <location>
        <position position="90"/>
    </location>
    <ligand>
        <name>substrate</name>
    </ligand>
</feature>
<dbReference type="KEGG" id="psa:PST_0563"/>
<evidence type="ECO:0000313" key="17">
    <source>
        <dbReference type="EMBL" id="ABP78269.1"/>
    </source>
</evidence>
<dbReference type="eggNOG" id="COG0407">
    <property type="taxonomic scope" value="Bacteria"/>
</dbReference>
<accession>A4VH18</accession>
<feature type="binding site" evidence="12">
    <location>
        <position position="167"/>
    </location>
    <ligand>
        <name>substrate</name>
    </ligand>
</feature>
<dbReference type="Pfam" id="PF01208">
    <property type="entry name" value="URO-D"/>
    <property type="match status" value="1"/>
</dbReference>
<feature type="binding site" evidence="12">
    <location>
        <position position="340"/>
    </location>
    <ligand>
        <name>substrate</name>
    </ligand>
</feature>
<comment type="function">
    <text evidence="1 12">Catalyzes the decarboxylation of four acetate groups of uroporphyrinogen-III to yield coproporphyrinogen-III.</text>
</comment>
<dbReference type="InterPro" id="IPR006361">
    <property type="entry name" value="Uroporphyrinogen_deCO2ase_HemE"/>
</dbReference>
<reference evidence="17 18" key="1">
    <citation type="journal article" date="2008" name="Proc. Natl. Acad. Sci. U.S.A.">
        <title>Nitrogen fixation island and rhizosphere competence traits in the genome of root-associated Pseudomonas stutzeri A1501.</title>
        <authorList>
            <person name="Yan Y."/>
            <person name="Yang J."/>
            <person name="Dou Y."/>
            <person name="Chen M."/>
            <person name="Ping S."/>
            <person name="Peng J."/>
            <person name="Lu W."/>
            <person name="Zhang W."/>
            <person name="Yao Z."/>
            <person name="Li H."/>
            <person name="Liu W."/>
            <person name="He S."/>
            <person name="Geng L."/>
            <person name="Zhang X."/>
            <person name="Yang F."/>
            <person name="Yu H."/>
            <person name="Zhan Y."/>
            <person name="Li D."/>
            <person name="Lin Z."/>
            <person name="Wang Y."/>
            <person name="Elmerich C."/>
            <person name="Lin M."/>
            <person name="Jin Q."/>
        </authorList>
    </citation>
    <scope>NUCLEOTIDE SEQUENCE [LARGE SCALE GENOMIC DNA]</scope>
    <source>
        <strain evidence="17 18">A1501</strain>
    </source>
</reference>
<evidence type="ECO:0000256" key="5">
    <source>
        <dbReference type="ARBA" id="ARBA00011738"/>
    </source>
</evidence>
<dbReference type="NCBIfam" id="TIGR01464">
    <property type="entry name" value="hemE"/>
    <property type="match status" value="1"/>
</dbReference>
<comment type="subcellular location">
    <subcellularLocation>
        <location evidence="2 12">Cytoplasm</location>
    </subcellularLocation>
</comment>
<evidence type="ECO:0000313" key="18">
    <source>
        <dbReference type="Proteomes" id="UP000000233"/>
    </source>
</evidence>
<dbReference type="EC" id="4.1.1.37" evidence="6 12"/>
<keyword evidence="8 12" id="KW-0963">Cytoplasm</keyword>
<evidence type="ECO:0000256" key="1">
    <source>
        <dbReference type="ARBA" id="ARBA00002448"/>
    </source>
</evidence>
<dbReference type="PANTHER" id="PTHR21091:SF169">
    <property type="entry name" value="UROPORPHYRINOGEN DECARBOXYLASE"/>
    <property type="match status" value="1"/>
</dbReference>
<comment type="caution">
    <text evidence="12">Lacks conserved residue(s) required for the propagation of feature annotation.</text>
</comment>
<dbReference type="UniPathway" id="UPA00251">
    <property type="reaction ID" value="UER00321"/>
</dbReference>
<protein>
    <recommendedName>
        <fullName evidence="7 12">Uroporphyrinogen decarboxylase</fullName>
        <shortName evidence="12">UPD</shortName>
        <shortName evidence="12">URO-D</shortName>
        <ecNumber evidence="6 12">4.1.1.37</ecNumber>
    </recommendedName>
</protein>
<dbReference type="GO" id="GO:0019353">
    <property type="term" value="P:protoporphyrinogen IX biosynthetic process from glutamate"/>
    <property type="evidence" value="ECO:0007669"/>
    <property type="project" value="TreeGrafter"/>
</dbReference>
<keyword evidence="9 12" id="KW-0210">Decarboxylase</keyword>
<comment type="similarity">
    <text evidence="4 12 14">Belongs to the uroporphyrinogen decarboxylase family.</text>
</comment>
<proteinExistence type="inferred from homology"/>
<sequence length="367" mass="40250">MRQCTALFRWNPAMTALKNDRFLRALLKQPVDVTPVWMMRQAGRYLPEYRASRAKAGDFMSLCMNPELACEVTLQPLDRYPLDAAILFSDILTVPDAMGLGLYFETGEGPRFKKVVSSAADIEALPIPDPEKDLGYVMDAVRTIRRELNGRVPLIGFSGSPWTLATYMVEGGSSKDFRKSKAMLYENPQAMHALLDKLAQSVTSYLNGQILAGAQAVQIFDSWGGSLSAAAYQEFSLAYMRKIVDGLIREHDGRRVPVILFTKGGGLWLESMADAGAEALGLDWTCDIGEARRRVGDKVALQGNMDPSVLYAKPDAIRAEVARILASFGHGNGHVFNLGHGITPEVDPAHAGAFIESVHELSAQYHA</sequence>
<evidence type="ECO:0000256" key="3">
    <source>
        <dbReference type="ARBA" id="ARBA00004804"/>
    </source>
</evidence>
<evidence type="ECO:0000256" key="14">
    <source>
        <dbReference type="RuleBase" id="RU004169"/>
    </source>
</evidence>
<feature type="domain" description="Uroporphyrinogen decarboxylase (URO-D)" evidence="16">
    <location>
        <begin position="155"/>
        <end position="171"/>
    </location>
</feature>
<dbReference type="InterPro" id="IPR000257">
    <property type="entry name" value="Uroporphyrinogen_deCOase"/>
</dbReference>
<dbReference type="HOGENOM" id="CLU_040933_0_0_6"/>
<evidence type="ECO:0000256" key="11">
    <source>
        <dbReference type="ARBA" id="ARBA00023244"/>
    </source>
</evidence>
<dbReference type="CDD" id="cd00717">
    <property type="entry name" value="URO-D"/>
    <property type="match status" value="1"/>
</dbReference>
<comment type="pathway">
    <text evidence="3 12 13">Porphyrin-containing compound metabolism; protoporphyrin-IX biosynthesis; coproporphyrinogen-III from 5-aminolevulinate: step 4/4.</text>
</comment>
<dbReference type="InterPro" id="IPR038071">
    <property type="entry name" value="UROD/MetE-like_sf"/>
</dbReference>
<evidence type="ECO:0000256" key="9">
    <source>
        <dbReference type="ARBA" id="ARBA00022793"/>
    </source>
</evidence>
<evidence type="ECO:0000256" key="10">
    <source>
        <dbReference type="ARBA" id="ARBA00023239"/>
    </source>
</evidence>
<dbReference type="EMBL" id="CP000304">
    <property type="protein sequence ID" value="ABP78269.1"/>
    <property type="molecule type" value="Genomic_DNA"/>
</dbReference>
<comment type="catalytic activity">
    <reaction evidence="12 13">
        <text>uroporphyrinogen III + 4 H(+) = coproporphyrinogen III + 4 CO2</text>
        <dbReference type="Rhea" id="RHEA:19865"/>
        <dbReference type="ChEBI" id="CHEBI:15378"/>
        <dbReference type="ChEBI" id="CHEBI:16526"/>
        <dbReference type="ChEBI" id="CHEBI:57308"/>
        <dbReference type="ChEBI" id="CHEBI:57309"/>
        <dbReference type="EC" id="4.1.1.37"/>
    </reaction>
</comment>
<evidence type="ECO:0000256" key="8">
    <source>
        <dbReference type="ARBA" id="ARBA00022490"/>
    </source>
</evidence>
<dbReference type="Gene3D" id="3.20.20.210">
    <property type="match status" value="1"/>
</dbReference>
<dbReference type="GO" id="GO:0004853">
    <property type="term" value="F:uroporphyrinogen decarboxylase activity"/>
    <property type="evidence" value="ECO:0007669"/>
    <property type="project" value="UniProtKB-UniRule"/>
</dbReference>
<dbReference type="GO" id="GO:0005829">
    <property type="term" value="C:cytosol"/>
    <property type="evidence" value="ECO:0007669"/>
    <property type="project" value="TreeGrafter"/>
</dbReference>
<evidence type="ECO:0000259" key="16">
    <source>
        <dbReference type="PROSITE" id="PS00907"/>
    </source>
</evidence>
<dbReference type="PROSITE" id="PS00907">
    <property type="entry name" value="UROD_2"/>
    <property type="match status" value="1"/>
</dbReference>
<evidence type="ECO:0000256" key="7">
    <source>
        <dbReference type="ARBA" id="ARBA00014308"/>
    </source>
</evidence>
<dbReference type="SUPFAM" id="SSF51726">
    <property type="entry name" value="UROD/MetE-like"/>
    <property type="match status" value="1"/>
</dbReference>
<keyword evidence="11 12" id="KW-0627">Porphyrin biosynthesis</keyword>
<organism evidence="17 18">
    <name type="scientific">Stutzerimonas stutzeri (strain A1501)</name>
    <name type="common">Pseudomonas stutzeri</name>
    <dbReference type="NCBI Taxonomy" id="379731"/>
    <lineage>
        <taxon>Bacteria</taxon>
        <taxon>Pseudomonadati</taxon>
        <taxon>Pseudomonadota</taxon>
        <taxon>Gammaproteobacteria</taxon>
        <taxon>Pseudomonadales</taxon>
        <taxon>Pseudomonadaceae</taxon>
        <taxon>Stutzerimonas</taxon>
    </lineage>
</organism>
<dbReference type="PROSITE" id="PS00906">
    <property type="entry name" value="UROD_1"/>
    <property type="match status" value="1"/>
</dbReference>
<keyword evidence="18" id="KW-1185">Reference proteome</keyword>
<gene>
    <name evidence="12 17" type="primary">hemE</name>
    <name evidence="17" type="ordered locus">PST_0563</name>
</gene>
<comment type="subunit">
    <text evidence="5 12">Homodimer.</text>
</comment>